<sequence length="227" mass="26032">MERRLVWDLPTRLFHWLLVASLIVQYVTASWLENAMQWHFYCGYFTLGLLIFRIFWGLFGPKYARFSHFIASPVSVFNYSRTLFSRRSLAYTGHNPLGGYVVVLMLSMVITQAVSGLFMSDDIFMEGPWYASASNATRAVMNTVHRTGFDWLVAIIMLHIAAVVFYTVFKKQPLTSAMLHGKKRTKKPAIPSSKLWLAAFLIILSAFIVYYFVVIAPPTPVAEEVYY</sequence>
<evidence type="ECO:0000259" key="7">
    <source>
        <dbReference type="Pfam" id="PF01292"/>
    </source>
</evidence>
<organism evidence="8 9">
    <name type="scientific">Salinimonas iocasae</name>
    <dbReference type="NCBI Taxonomy" id="2572577"/>
    <lineage>
        <taxon>Bacteria</taxon>
        <taxon>Pseudomonadati</taxon>
        <taxon>Pseudomonadota</taxon>
        <taxon>Gammaproteobacteria</taxon>
        <taxon>Alteromonadales</taxon>
        <taxon>Alteromonadaceae</taxon>
        <taxon>Alteromonas/Salinimonas group</taxon>
        <taxon>Salinimonas</taxon>
    </lineage>
</organism>
<evidence type="ECO:0000256" key="6">
    <source>
        <dbReference type="SAM" id="Phobius"/>
    </source>
</evidence>
<keyword evidence="3 6" id="KW-0812">Transmembrane</keyword>
<evidence type="ECO:0000256" key="5">
    <source>
        <dbReference type="ARBA" id="ARBA00023136"/>
    </source>
</evidence>
<keyword evidence="4 6" id="KW-1133">Transmembrane helix</keyword>
<feature type="domain" description="Cytochrome b561 bacterial/Ni-hydrogenase" evidence="7">
    <location>
        <begin position="6"/>
        <end position="181"/>
    </location>
</feature>
<dbReference type="PANTHER" id="PTHR30485">
    <property type="entry name" value="NI/FE-HYDROGENASE 1 B-TYPE CYTOCHROME SUBUNIT"/>
    <property type="match status" value="1"/>
</dbReference>
<name>A0A5B7YE03_9ALTE</name>
<dbReference type="AlphaFoldDB" id="A0A5B7YE03"/>
<dbReference type="SUPFAM" id="SSF81342">
    <property type="entry name" value="Transmembrane di-heme cytochromes"/>
    <property type="match status" value="1"/>
</dbReference>
<keyword evidence="9" id="KW-1185">Reference proteome</keyword>
<dbReference type="InterPro" id="IPR011577">
    <property type="entry name" value="Cyt_b561_bac/Ni-Hgenase"/>
</dbReference>
<accession>A0A5B7YE03</accession>
<evidence type="ECO:0000313" key="9">
    <source>
        <dbReference type="Proteomes" id="UP000304912"/>
    </source>
</evidence>
<evidence type="ECO:0000256" key="1">
    <source>
        <dbReference type="ARBA" id="ARBA00004651"/>
    </source>
</evidence>
<evidence type="ECO:0000256" key="2">
    <source>
        <dbReference type="ARBA" id="ARBA00022475"/>
    </source>
</evidence>
<feature type="transmembrane region" description="Helical" evidence="6">
    <location>
        <begin position="195"/>
        <end position="216"/>
    </location>
</feature>
<gene>
    <name evidence="8" type="ORF">FBQ74_10905</name>
</gene>
<dbReference type="KEGG" id="salk:FBQ74_10905"/>
<feature type="transmembrane region" description="Helical" evidence="6">
    <location>
        <begin position="151"/>
        <end position="169"/>
    </location>
</feature>
<feature type="transmembrane region" description="Helical" evidence="6">
    <location>
        <begin position="97"/>
        <end position="119"/>
    </location>
</feature>
<keyword evidence="2" id="KW-1003">Cell membrane</keyword>
<dbReference type="GO" id="GO:0009055">
    <property type="term" value="F:electron transfer activity"/>
    <property type="evidence" value="ECO:0007669"/>
    <property type="project" value="InterPro"/>
</dbReference>
<dbReference type="GO" id="GO:0005886">
    <property type="term" value="C:plasma membrane"/>
    <property type="evidence" value="ECO:0007669"/>
    <property type="project" value="UniProtKB-SubCell"/>
</dbReference>
<evidence type="ECO:0000256" key="4">
    <source>
        <dbReference type="ARBA" id="ARBA00022989"/>
    </source>
</evidence>
<dbReference type="EMBL" id="CP039852">
    <property type="protein sequence ID" value="QCZ93957.1"/>
    <property type="molecule type" value="Genomic_DNA"/>
</dbReference>
<reference evidence="8 9" key="1">
    <citation type="submission" date="2019-04" db="EMBL/GenBank/DDBJ databases">
        <title>Salinimonas iocasae sp. nov., a halophilic bacterium isolated from the outer tube casing of tubeworms in Okinawa Trough.</title>
        <authorList>
            <person name="Zhang H."/>
            <person name="Wang H."/>
            <person name="Li C."/>
        </authorList>
    </citation>
    <scope>NUCLEOTIDE SEQUENCE [LARGE SCALE GENOMIC DNA]</scope>
    <source>
        <strain evidence="8 9">KX18D6</strain>
    </source>
</reference>
<dbReference type="GO" id="GO:0020037">
    <property type="term" value="F:heme binding"/>
    <property type="evidence" value="ECO:0007669"/>
    <property type="project" value="TreeGrafter"/>
</dbReference>
<keyword evidence="5 6" id="KW-0472">Membrane</keyword>
<dbReference type="InterPro" id="IPR016174">
    <property type="entry name" value="Di-haem_cyt_TM"/>
</dbReference>
<dbReference type="RefSeq" id="WP_139756699.1">
    <property type="nucleotide sequence ID" value="NZ_CP039852.1"/>
</dbReference>
<proteinExistence type="predicted"/>
<evidence type="ECO:0000313" key="8">
    <source>
        <dbReference type="EMBL" id="QCZ93957.1"/>
    </source>
</evidence>
<dbReference type="Proteomes" id="UP000304912">
    <property type="component" value="Chromosome"/>
</dbReference>
<dbReference type="Gene3D" id="1.20.950.20">
    <property type="entry name" value="Transmembrane di-heme cytochromes, Chain C"/>
    <property type="match status" value="1"/>
</dbReference>
<dbReference type="Pfam" id="PF01292">
    <property type="entry name" value="Ni_hydr_CYTB"/>
    <property type="match status" value="1"/>
</dbReference>
<dbReference type="InterPro" id="IPR051542">
    <property type="entry name" value="Hydrogenase_cytochrome"/>
</dbReference>
<dbReference type="PANTHER" id="PTHR30485:SF2">
    <property type="entry name" value="BLL0597 PROTEIN"/>
    <property type="match status" value="1"/>
</dbReference>
<comment type="subcellular location">
    <subcellularLocation>
        <location evidence="1">Cell membrane</location>
        <topology evidence="1">Multi-pass membrane protein</topology>
    </subcellularLocation>
</comment>
<dbReference type="OrthoDB" id="196472at2"/>
<feature type="transmembrane region" description="Helical" evidence="6">
    <location>
        <begin position="12"/>
        <end position="32"/>
    </location>
</feature>
<dbReference type="GO" id="GO:0022904">
    <property type="term" value="P:respiratory electron transport chain"/>
    <property type="evidence" value="ECO:0007669"/>
    <property type="project" value="InterPro"/>
</dbReference>
<feature type="transmembrane region" description="Helical" evidence="6">
    <location>
        <begin position="38"/>
        <end position="59"/>
    </location>
</feature>
<protein>
    <submittedName>
        <fullName evidence="8">Cytochrome B</fullName>
    </submittedName>
</protein>
<evidence type="ECO:0000256" key="3">
    <source>
        <dbReference type="ARBA" id="ARBA00022692"/>
    </source>
</evidence>